<name>A0ABP9CXF9_9ACTN</name>
<feature type="region of interest" description="Disordered" evidence="1">
    <location>
        <begin position="1"/>
        <end position="26"/>
    </location>
</feature>
<dbReference type="EMBL" id="BAABKQ010000001">
    <property type="protein sequence ID" value="GAA4816536.1"/>
    <property type="molecule type" value="Genomic_DNA"/>
</dbReference>
<accession>A0ABP9CXF9</accession>
<organism evidence="2 3">
    <name type="scientific">Tomitella cavernea</name>
    <dbReference type="NCBI Taxonomy" id="1387982"/>
    <lineage>
        <taxon>Bacteria</taxon>
        <taxon>Bacillati</taxon>
        <taxon>Actinomycetota</taxon>
        <taxon>Actinomycetes</taxon>
        <taxon>Mycobacteriales</taxon>
        <taxon>Tomitella</taxon>
    </lineage>
</organism>
<protein>
    <submittedName>
        <fullName evidence="2">DUF177 domain-containing protein</fullName>
    </submittedName>
</protein>
<proteinExistence type="predicted"/>
<evidence type="ECO:0000313" key="3">
    <source>
        <dbReference type="Proteomes" id="UP001500839"/>
    </source>
</evidence>
<dbReference type="Proteomes" id="UP001500839">
    <property type="component" value="Unassembled WGS sequence"/>
</dbReference>
<comment type="caution">
    <text evidence="2">The sequence shown here is derived from an EMBL/GenBank/DDBJ whole genome shotgun (WGS) entry which is preliminary data.</text>
</comment>
<reference evidence="3" key="1">
    <citation type="journal article" date="2019" name="Int. J. Syst. Evol. Microbiol.">
        <title>The Global Catalogue of Microorganisms (GCM) 10K type strain sequencing project: providing services to taxonomists for standard genome sequencing and annotation.</title>
        <authorList>
            <consortium name="The Broad Institute Genomics Platform"/>
            <consortium name="The Broad Institute Genome Sequencing Center for Infectious Disease"/>
            <person name="Wu L."/>
            <person name="Ma J."/>
        </authorList>
    </citation>
    <scope>NUCLEOTIDE SEQUENCE [LARGE SCALE GENOMIC DNA]</scope>
    <source>
        <strain evidence="3">JCM 18542</strain>
    </source>
</reference>
<dbReference type="PANTHER" id="PTHR34374:SF1">
    <property type="entry name" value="LARGE RIBOSOMAL RNA SUBUNIT ACCUMULATION PROTEIN YCED HOMOLOG 1, CHLOROPLASTIC"/>
    <property type="match status" value="1"/>
</dbReference>
<evidence type="ECO:0000313" key="2">
    <source>
        <dbReference type="EMBL" id="GAA4816536.1"/>
    </source>
</evidence>
<dbReference type="RefSeq" id="WP_372435242.1">
    <property type="nucleotide sequence ID" value="NZ_BAABKQ010000001.1"/>
</dbReference>
<dbReference type="InterPro" id="IPR003772">
    <property type="entry name" value="YceD"/>
</dbReference>
<dbReference type="Pfam" id="PF02620">
    <property type="entry name" value="YceD"/>
    <property type="match status" value="1"/>
</dbReference>
<dbReference type="PANTHER" id="PTHR34374">
    <property type="entry name" value="LARGE RIBOSOMAL RNA SUBUNIT ACCUMULATION PROTEIN YCED HOMOLOG 1, CHLOROPLASTIC"/>
    <property type="match status" value="1"/>
</dbReference>
<feature type="region of interest" description="Disordered" evidence="1">
    <location>
        <begin position="194"/>
        <end position="229"/>
    </location>
</feature>
<feature type="compositionally biased region" description="Basic and acidic residues" evidence="1">
    <location>
        <begin position="1"/>
        <end position="23"/>
    </location>
</feature>
<gene>
    <name evidence="2" type="ORF">GCM10023353_23450</name>
</gene>
<keyword evidence="3" id="KW-1185">Reference proteome</keyword>
<evidence type="ECO:0000256" key="1">
    <source>
        <dbReference type="SAM" id="MobiDB-lite"/>
    </source>
</evidence>
<sequence>MPRNADPAEPRSAEGHGAARPDVDSPFVFDVRPLGRRPGQMEAAHRAVRAPQRLGLDLIAIEEGAPLDIDVRLESVMEGVLVSGTVSGTAVGECARCLKPVEEPVDLELTELFAFPDSVTEETTDEDEVPRVVDGLIDIAQTVVDGVGVDLPLQPLCRDDCPGLCSVCGIDLAIAGPEHGHDTMDPRWAALAAKFDDAAVQPEDRDVERGRSSPRRDVPEDTDHRTEES</sequence>